<sequence length="154" mass="17428">MDFGRGEIFFSAKPDDCKPKIYIIYVHKVVEREDLDSELAVEAELQSTFLVQVFHEHLHAHPSNKRGVEKGSRKLFPYARKSSANPTTAEDDALTLVSDTCRLIRNKNESPRALVEHTGKLHLRMLPHFGQTLLTGFILRIRDGGKDKNSQAMG</sequence>
<dbReference type="AlphaFoldDB" id="A0A2H3FS75"/>
<organism evidence="1 2">
    <name type="scientific">Fusarium oxysporum f. sp. radicis-cucumerinum</name>
    <dbReference type="NCBI Taxonomy" id="327505"/>
    <lineage>
        <taxon>Eukaryota</taxon>
        <taxon>Fungi</taxon>
        <taxon>Dikarya</taxon>
        <taxon>Ascomycota</taxon>
        <taxon>Pezizomycotina</taxon>
        <taxon>Sordariomycetes</taxon>
        <taxon>Hypocreomycetidae</taxon>
        <taxon>Hypocreales</taxon>
        <taxon>Nectriaceae</taxon>
        <taxon>Fusarium</taxon>
        <taxon>Fusarium oxysporum species complex</taxon>
    </lineage>
</organism>
<evidence type="ECO:0000313" key="2">
    <source>
        <dbReference type="Proteomes" id="UP000219602"/>
    </source>
</evidence>
<proteinExistence type="predicted"/>
<reference evidence="1 2" key="2">
    <citation type="journal article" date="2017" name="Sci. Rep.">
        <title>A mobile pathogenicity chromosome in Fusarium oxysporum for infection of multiple cucurbit species.</title>
        <authorList>
            <person name="van Dam P."/>
            <person name="Fokkens L."/>
            <person name="Ayukawa Y."/>
            <person name="van der Gragt M."/>
            <person name="Ter Horst A."/>
            <person name="Brankovics B."/>
            <person name="Houterman P.M."/>
            <person name="Arie T."/>
            <person name="Rep M."/>
        </authorList>
    </citation>
    <scope>NUCLEOTIDE SEQUENCE [LARGE SCALE GENOMIC DNA]</scope>
    <source>
        <strain evidence="1 2">Forc016</strain>
    </source>
</reference>
<evidence type="ECO:0000313" key="1">
    <source>
        <dbReference type="EMBL" id="PCD21526.1"/>
    </source>
</evidence>
<comment type="caution">
    <text evidence="1">The sequence shown here is derived from an EMBL/GenBank/DDBJ whole genome shotgun (WGS) entry which is preliminary data.</text>
</comment>
<name>A0A2H3FS75_FUSOX</name>
<dbReference type="EMBL" id="MABQ02000013">
    <property type="protein sequence ID" value="PCD21526.1"/>
    <property type="molecule type" value="Genomic_DNA"/>
</dbReference>
<reference evidence="1 2" key="1">
    <citation type="journal article" date="2016" name="Environ. Microbiol.">
        <title>Effector profiles distinguish formae speciales of Fusarium oxysporum.</title>
        <authorList>
            <person name="van Dam P."/>
            <person name="Fokkens L."/>
            <person name="Schmidt S.M."/>
            <person name="Linmans J.H."/>
            <person name="Kistler H.C."/>
            <person name="Ma L.J."/>
            <person name="Rep M."/>
        </authorList>
    </citation>
    <scope>NUCLEOTIDE SEQUENCE [LARGE SCALE GENOMIC DNA]</scope>
    <source>
        <strain evidence="1 2">Forc016</strain>
    </source>
</reference>
<protein>
    <submittedName>
        <fullName evidence="1">Uncharacterized protein</fullName>
    </submittedName>
</protein>
<dbReference type="Proteomes" id="UP000219602">
    <property type="component" value="Unassembled WGS sequence"/>
</dbReference>
<accession>A0A2H3FS75</accession>
<gene>
    <name evidence="1" type="ORF">AU210_016486</name>
</gene>